<keyword evidence="1" id="KW-0732">Signal</keyword>
<dbReference type="InterPro" id="IPR003399">
    <property type="entry name" value="Mce/MlaD"/>
</dbReference>
<evidence type="ECO:0000313" key="4">
    <source>
        <dbReference type="Proteomes" id="UP001336020"/>
    </source>
</evidence>
<reference evidence="3 4" key="1">
    <citation type="submission" date="2023-07" db="EMBL/GenBank/DDBJ databases">
        <authorList>
            <person name="Girao M."/>
            <person name="Carvalho M.F."/>
        </authorList>
    </citation>
    <scope>NUCLEOTIDE SEQUENCE [LARGE SCALE GENOMIC DNA]</scope>
    <source>
        <strain evidence="3 4">YIM65754</strain>
    </source>
</reference>
<keyword evidence="4" id="KW-1185">Reference proteome</keyword>
<dbReference type="PANTHER" id="PTHR33371:SF15">
    <property type="entry name" value="LIPOPROTEIN LPRN"/>
    <property type="match status" value="1"/>
</dbReference>
<organism evidence="3 4">
    <name type="scientific">Rhodococcus artemisiae</name>
    <dbReference type="NCBI Taxonomy" id="714159"/>
    <lineage>
        <taxon>Bacteria</taxon>
        <taxon>Bacillati</taxon>
        <taxon>Actinomycetota</taxon>
        <taxon>Actinomycetes</taxon>
        <taxon>Mycobacteriales</taxon>
        <taxon>Nocardiaceae</taxon>
        <taxon>Rhodococcus</taxon>
    </lineage>
</organism>
<protein>
    <submittedName>
        <fullName evidence="3">MlaD family protein</fullName>
    </submittedName>
</protein>
<feature type="domain" description="Mce/MlaD" evidence="2">
    <location>
        <begin position="40"/>
        <end position="114"/>
    </location>
</feature>
<evidence type="ECO:0000259" key="2">
    <source>
        <dbReference type="Pfam" id="PF02470"/>
    </source>
</evidence>
<accession>A0ABU7LB54</accession>
<feature type="signal peptide" evidence="1">
    <location>
        <begin position="1"/>
        <end position="29"/>
    </location>
</feature>
<dbReference type="InterPro" id="IPR052336">
    <property type="entry name" value="MlaD_Phospholipid_Transporter"/>
</dbReference>
<comment type="caution">
    <text evidence="3">The sequence shown here is derived from an EMBL/GenBank/DDBJ whole genome shotgun (WGS) entry which is preliminary data.</text>
</comment>
<evidence type="ECO:0000313" key="3">
    <source>
        <dbReference type="EMBL" id="MEE2058559.1"/>
    </source>
</evidence>
<dbReference type="Pfam" id="PF02470">
    <property type="entry name" value="MlaD"/>
    <property type="match status" value="1"/>
</dbReference>
<dbReference type="PANTHER" id="PTHR33371">
    <property type="entry name" value="INTERMEMBRANE PHOSPHOLIPID TRANSPORT SYSTEM BINDING PROTEIN MLAD-RELATED"/>
    <property type="match status" value="1"/>
</dbReference>
<sequence>MISTFRRLALRTAAAMVLCALVCTGCGSAPSLPAFTSSPNTYPLHIQFADVLNLPSGAPVMNNGVRVGRLTGMHIDDGGFVVADIEVDGDVQLPSDVTATLRQPAPLADVHIAILSNIASDAAALTPGATIPLDRTTKPPQIEDTLAGLATATGNGTISNFLTTVREVNRAFPDDTAHTARVFDTIGRNLEDLADHQDSVDSLLGGIDATARAVADESDILSTLLSEHGVQHTTESMTSVVGILFILTDLGQIAPPAQWLAPLLGSMNEVVSVALPALFGSSPADTGDPAVMSGLLDLVHDELIPFAESGAKIDITRVHLDGPSPTTISADEQADGIVQALRMLGLVR</sequence>
<gene>
    <name evidence="3" type="ORF">Q7514_13620</name>
</gene>
<proteinExistence type="predicted"/>
<feature type="chain" id="PRO_5047260040" evidence="1">
    <location>
        <begin position="30"/>
        <end position="348"/>
    </location>
</feature>
<dbReference type="Proteomes" id="UP001336020">
    <property type="component" value="Unassembled WGS sequence"/>
</dbReference>
<dbReference type="EMBL" id="JAUTXY010000005">
    <property type="protein sequence ID" value="MEE2058559.1"/>
    <property type="molecule type" value="Genomic_DNA"/>
</dbReference>
<name>A0ABU7LB54_9NOCA</name>
<evidence type="ECO:0000256" key="1">
    <source>
        <dbReference type="SAM" id="SignalP"/>
    </source>
</evidence>
<dbReference type="RefSeq" id="WP_330133797.1">
    <property type="nucleotide sequence ID" value="NZ_JAUTXY010000005.1"/>
</dbReference>